<dbReference type="Gene3D" id="2.60.120.10">
    <property type="entry name" value="Jelly Rolls"/>
    <property type="match status" value="1"/>
</dbReference>
<dbReference type="Pfam" id="PF07883">
    <property type="entry name" value="Cupin_2"/>
    <property type="match status" value="1"/>
</dbReference>
<dbReference type="InterPro" id="IPR011051">
    <property type="entry name" value="RmlC_Cupin_sf"/>
</dbReference>
<dbReference type="CDD" id="cd02208">
    <property type="entry name" value="cupin_RmlC-like"/>
    <property type="match status" value="1"/>
</dbReference>
<feature type="domain" description="Cupin type-2" evidence="1">
    <location>
        <begin position="36"/>
        <end position="101"/>
    </location>
</feature>
<dbReference type="InterPro" id="IPR014710">
    <property type="entry name" value="RmlC-like_jellyroll"/>
</dbReference>
<dbReference type="InterPro" id="IPR013096">
    <property type="entry name" value="Cupin_2"/>
</dbReference>
<proteinExistence type="predicted"/>
<protein>
    <recommendedName>
        <fullName evidence="1">Cupin type-2 domain-containing protein</fullName>
    </recommendedName>
</protein>
<evidence type="ECO:0000259" key="1">
    <source>
        <dbReference type="Pfam" id="PF07883"/>
    </source>
</evidence>
<dbReference type="SUPFAM" id="SSF51182">
    <property type="entry name" value="RmlC-like cupins"/>
    <property type="match status" value="1"/>
</dbReference>
<dbReference type="PANTHER" id="PTHR40112:SF1">
    <property type="entry name" value="H2HPP ISOMERASE"/>
    <property type="match status" value="1"/>
</dbReference>
<name>A0A075FSS8_9EURY</name>
<dbReference type="InterPro" id="IPR052535">
    <property type="entry name" value="Bacilysin_H2HPP_isomerase"/>
</dbReference>
<evidence type="ECO:0000313" key="2">
    <source>
        <dbReference type="EMBL" id="AIE92501.1"/>
    </source>
</evidence>
<organism evidence="2">
    <name type="scientific">uncultured marine group II/III euryarchaeote AD1000_23_H03</name>
    <dbReference type="NCBI Taxonomy" id="1457740"/>
    <lineage>
        <taxon>Archaea</taxon>
        <taxon>Methanobacteriati</taxon>
        <taxon>Methanobacteriota</taxon>
        <taxon>environmental samples</taxon>
    </lineage>
</organism>
<dbReference type="PANTHER" id="PTHR40112">
    <property type="entry name" value="H2HPP ISOMERASE"/>
    <property type="match status" value="1"/>
</dbReference>
<accession>A0A075FSS8</accession>
<sequence length="105" mass="11596">MTEVVVRRWNPKIDGPVTEKSLRKKLENRGYSVSSYTYSPGTYFSDHKHGQSKIDAVLSGTFRMGMYGEFVDLGPGDWIEVPAGSTHSAEVIGDESVVSLDAVRN</sequence>
<reference evidence="2" key="1">
    <citation type="journal article" date="2014" name="Genome Biol. Evol.">
        <title>Pangenome evidence for extensive interdomain horizontal transfer affecting lineage core and shell genes in uncultured planktonic thaumarchaeota and euryarchaeota.</title>
        <authorList>
            <person name="Deschamps P."/>
            <person name="Zivanovic Y."/>
            <person name="Moreira D."/>
            <person name="Rodriguez-Valera F."/>
            <person name="Lopez-Garcia P."/>
        </authorList>
    </citation>
    <scope>NUCLEOTIDE SEQUENCE</scope>
</reference>
<dbReference type="EMBL" id="KF900367">
    <property type="protein sequence ID" value="AIE92501.1"/>
    <property type="molecule type" value="Genomic_DNA"/>
</dbReference>
<dbReference type="AlphaFoldDB" id="A0A075FSS8"/>